<dbReference type="Proteomes" id="UP000509594">
    <property type="component" value="Chromosome"/>
</dbReference>
<dbReference type="InterPro" id="IPR036388">
    <property type="entry name" value="WH-like_DNA-bd_sf"/>
</dbReference>
<organism evidence="1 2">
    <name type="scientific">Methanolobus zinderi</name>
    <dbReference type="NCBI Taxonomy" id="536044"/>
    <lineage>
        <taxon>Archaea</taxon>
        <taxon>Methanobacteriati</taxon>
        <taxon>Methanobacteriota</taxon>
        <taxon>Stenosarchaea group</taxon>
        <taxon>Methanomicrobia</taxon>
        <taxon>Methanosarcinales</taxon>
        <taxon>Methanosarcinaceae</taxon>
        <taxon>Methanolobus</taxon>
    </lineage>
</organism>
<evidence type="ECO:0000313" key="1">
    <source>
        <dbReference type="EMBL" id="QLC49970.1"/>
    </source>
</evidence>
<protein>
    <submittedName>
        <fullName evidence="1">Winged helix DNA-binding protein</fullName>
    </submittedName>
</protein>
<dbReference type="KEGG" id="mzi:HWN40_06790"/>
<sequence length="92" mass="10708">MTEDSIDEVPKWIVSVDRRLILVEYLKTNKIAKASDIAQKTNRSVQNISRALKEFESRGLLECLTPEKSTWKRYVLTDSGRQVLKKMDGKYF</sequence>
<keyword evidence="1" id="KW-0238">DNA-binding</keyword>
<proteinExistence type="predicted"/>
<gene>
    <name evidence="1" type="ORF">HWN40_06790</name>
</gene>
<dbReference type="Gene3D" id="1.10.10.10">
    <property type="entry name" value="Winged helix-like DNA-binding domain superfamily/Winged helix DNA-binding domain"/>
    <property type="match status" value="1"/>
</dbReference>
<dbReference type="GeneID" id="55821367"/>
<dbReference type="AlphaFoldDB" id="A0A7D5J8X5"/>
<keyword evidence="2" id="KW-1185">Reference proteome</keyword>
<dbReference type="RefSeq" id="WP_176965026.1">
    <property type="nucleotide sequence ID" value="NZ_CP058215.1"/>
</dbReference>
<dbReference type="OrthoDB" id="146808at2157"/>
<reference evidence="1 2" key="1">
    <citation type="submission" date="2020-06" db="EMBL/GenBank/DDBJ databases">
        <title>Methanolobus halotolerans sp. nov., isolated from a saline lake Tus in Siberia.</title>
        <authorList>
            <person name="Shen Y."/>
            <person name="Chen S.-C."/>
            <person name="Lai M.-C."/>
            <person name="Huang H.-H."/>
            <person name="Chiu H.-H."/>
            <person name="Tang S.-L."/>
            <person name="Rogozin D.Y."/>
            <person name="Degermendzhy A.G."/>
        </authorList>
    </citation>
    <scope>NUCLEOTIDE SEQUENCE [LARGE SCALE GENOMIC DNA]</scope>
    <source>
        <strain evidence="1 2">DSM 21339</strain>
    </source>
</reference>
<evidence type="ECO:0000313" key="2">
    <source>
        <dbReference type="Proteomes" id="UP000509594"/>
    </source>
</evidence>
<dbReference type="GO" id="GO:0003677">
    <property type="term" value="F:DNA binding"/>
    <property type="evidence" value="ECO:0007669"/>
    <property type="project" value="UniProtKB-KW"/>
</dbReference>
<dbReference type="InterPro" id="IPR036390">
    <property type="entry name" value="WH_DNA-bd_sf"/>
</dbReference>
<accession>A0A7D5J8X5</accession>
<name>A0A7D5J8X5_9EURY</name>
<dbReference type="SUPFAM" id="SSF46785">
    <property type="entry name" value="Winged helix' DNA-binding domain"/>
    <property type="match status" value="1"/>
</dbReference>
<dbReference type="EMBL" id="CP058215">
    <property type="protein sequence ID" value="QLC49970.1"/>
    <property type="molecule type" value="Genomic_DNA"/>
</dbReference>